<dbReference type="AlphaFoldDB" id="A0A2C6MF03"/>
<dbReference type="InterPro" id="IPR000415">
    <property type="entry name" value="Nitroreductase-like"/>
</dbReference>
<reference evidence="2 3" key="1">
    <citation type="submission" date="2013-09" db="EMBL/GenBank/DDBJ databases">
        <title>Biodegradation of hydrocarbons in the deep terrestrial subsurface : characterization of a microbial consortium composed of two Desulfotomaculum species originating from a deep geological formation.</title>
        <authorList>
            <person name="Aullo T."/>
            <person name="Berlendis S."/>
            <person name="Lascourreges J.-F."/>
            <person name="Dessort D."/>
            <person name="Saint-Laurent S."/>
            <person name="Schraauwers B."/>
            <person name="Mas J."/>
            <person name="Magot M."/>
            <person name="Ranchou-Peyruse A."/>
        </authorList>
    </citation>
    <scope>NUCLEOTIDE SEQUENCE [LARGE SCALE GENOMIC DNA]</scope>
    <source>
        <strain evidence="2 3">Bs107</strain>
    </source>
</reference>
<dbReference type="Gene3D" id="3.40.109.30">
    <property type="entry name" value="putative nitroreductase (tm1586), domain 2"/>
    <property type="match status" value="1"/>
</dbReference>
<evidence type="ECO:0000259" key="1">
    <source>
        <dbReference type="Pfam" id="PF14512"/>
    </source>
</evidence>
<protein>
    <submittedName>
        <fullName evidence="2">Nitroreductase</fullName>
    </submittedName>
</protein>
<dbReference type="Gene3D" id="3.40.109.10">
    <property type="entry name" value="NADH Oxidase"/>
    <property type="match status" value="1"/>
</dbReference>
<dbReference type="InterPro" id="IPR029478">
    <property type="entry name" value="TM1586_NiRdase"/>
</dbReference>
<dbReference type="Pfam" id="PF14512">
    <property type="entry name" value="TM1586_NiRdase"/>
    <property type="match status" value="1"/>
</dbReference>
<feature type="domain" description="Putative nitroreductase TM1586" evidence="1">
    <location>
        <begin position="27"/>
        <end position="202"/>
    </location>
</feature>
<dbReference type="InterPro" id="IPR050627">
    <property type="entry name" value="Nitroreductase/BluB"/>
</dbReference>
<dbReference type="Proteomes" id="UP000222564">
    <property type="component" value="Unassembled WGS sequence"/>
</dbReference>
<gene>
    <name evidence="2" type="ORF">P378_10410</name>
</gene>
<comment type="caution">
    <text evidence="2">The sequence shown here is derived from an EMBL/GenBank/DDBJ whole genome shotgun (WGS) entry which is preliminary data.</text>
</comment>
<keyword evidence="3" id="KW-1185">Reference proteome</keyword>
<sequence>MPAVQIYGGQSRTGAGCIGGHLQGGHRSYGKIKGAPAYLAFIGDIGFPNYKEKVGYLGEGFILEATLLGLSTCWVGGFFRPEAVARRIHIDPGEKVLAVTPLGYSKQGYTLEEKLLSGMARSRQRKELSELTGGLPPGEWPGWVRTALQAARLAPSAVNRQPWRFRIEPDQITVSVDSLQDSYHIPKRLDCGIAMMHLELGAMAAGVSGKWDYLKGQEVAVFKTENRNRWHFASGSGEEALIL</sequence>
<dbReference type="PANTHER" id="PTHR23026:SF123">
    <property type="entry name" value="NAD(P)H NITROREDUCTASE RV3131-RELATED"/>
    <property type="match status" value="1"/>
</dbReference>
<accession>A0A2C6MF03</accession>
<dbReference type="RefSeq" id="WP_238473077.1">
    <property type="nucleotide sequence ID" value="NZ_AWQQ01000054.1"/>
</dbReference>
<dbReference type="CDD" id="cd02062">
    <property type="entry name" value="Nitro_FMN_reductase"/>
    <property type="match status" value="1"/>
</dbReference>
<dbReference type="SUPFAM" id="SSF55469">
    <property type="entry name" value="FMN-dependent nitroreductase-like"/>
    <property type="match status" value="2"/>
</dbReference>
<dbReference type="GO" id="GO:0016491">
    <property type="term" value="F:oxidoreductase activity"/>
    <property type="evidence" value="ECO:0007669"/>
    <property type="project" value="InterPro"/>
</dbReference>
<evidence type="ECO:0000313" key="3">
    <source>
        <dbReference type="Proteomes" id="UP000222564"/>
    </source>
</evidence>
<dbReference type="EMBL" id="AWQQ01000054">
    <property type="protein sequence ID" value="PHJ38235.1"/>
    <property type="molecule type" value="Genomic_DNA"/>
</dbReference>
<dbReference type="PANTHER" id="PTHR23026">
    <property type="entry name" value="NADPH NITROREDUCTASE"/>
    <property type="match status" value="1"/>
</dbReference>
<evidence type="ECO:0000313" key="2">
    <source>
        <dbReference type="EMBL" id="PHJ38235.1"/>
    </source>
</evidence>
<proteinExistence type="predicted"/>
<name>A0A2C6MF03_9FIRM</name>
<organism evidence="2 3">
    <name type="scientific">Desulforamulus profundi</name>
    <dbReference type="NCBI Taxonomy" id="1383067"/>
    <lineage>
        <taxon>Bacteria</taxon>
        <taxon>Bacillati</taxon>
        <taxon>Bacillota</taxon>
        <taxon>Clostridia</taxon>
        <taxon>Eubacteriales</taxon>
        <taxon>Peptococcaceae</taxon>
        <taxon>Desulforamulus</taxon>
    </lineage>
</organism>